<sequence>MLLIYDAPMANPAELLYLQLKAWNLSGSRDSAEGRRQLRVDVTMAIRRHEAALSNWRATSELLDEAEKLGQIPVDVVNTYRQHLPTWGSMVLSFPDGWKTVYSFDYAAMQMLSTLGHQLDSLVPKLPDGAADDFEKALEKVLTALKDDPSISEGVKKYMVGLIIHMKLVIEEYRLNIRGDYDLSRAATLLKSTIDTAYQASSDEHKGVWEKLKGLFSWKSVAKAGVEMTPTLVAMIAQSGG</sequence>
<protein>
    <submittedName>
        <fullName evidence="1">Uncharacterized protein</fullName>
    </submittedName>
</protein>
<dbReference type="KEGG" id="mste:MSTE_03587"/>
<dbReference type="EMBL" id="AP018165">
    <property type="protein sequence ID" value="BAX98887.1"/>
    <property type="molecule type" value="Genomic_DNA"/>
</dbReference>
<keyword evidence="2" id="KW-1185">Reference proteome</keyword>
<name>A0A1Z4F123_9MYCO</name>
<dbReference type="Proteomes" id="UP000217954">
    <property type="component" value="Chromosome"/>
</dbReference>
<reference evidence="1 2" key="2">
    <citation type="journal article" date="2017" name="Int. J. Syst. Evol. Microbiol.">
        <title>Mycobacterium stephanolepidis sp. nov., a rapidly growing species related to Mycobacterium chelonae, isolated from marine teleost fish, Stephanolepis cirrhifer.</title>
        <authorList>
            <person name="Fukano H."/>
            <person name="Wada S."/>
            <person name="Kurata O."/>
            <person name="Katayama K."/>
            <person name="Fujiwara N."/>
            <person name="Hoshino Y."/>
        </authorList>
    </citation>
    <scope>NUCLEOTIDE SEQUENCE [LARGE SCALE GENOMIC DNA]</scope>
    <source>
        <strain evidence="1 2">NJB0901</strain>
    </source>
</reference>
<organism evidence="1 2">
    <name type="scientific">[Mycobacterium] stephanolepidis</name>
    <dbReference type="NCBI Taxonomy" id="1520670"/>
    <lineage>
        <taxon>Bacteria</taxon>
        <taxon>Bacillati</taxon>
        <taxon>Actinomycetota</taxon>
        <taxon>Actinomycetes</taxon>
        <taxon>Mycobacteriales</taxon>
        <taxon>Mycobacteriaceae</taxon>
        <taxon>Mycobacteroides</taxon>
    </lineage>
</organism>
<accession>A0A1Z4F123</accession>
<evidence type="ECO:0000313" key="2">
    <source>
        <dbReference type="Proteomes" id="UP000217954"/>
    </source>
</evidence>
<evidence type="ECO:0000313" key="1">
    <source>
        <dbReference type="EMBL" id="BAX98887.1"/>
    </source>
</evidence>
<dbReference type="AlphaFoldDB" id="A0A1Z4F123"/>
<gene>
    <name evidence="1" type="ORF">MSTE_03587</name>
</gene>
<reference evidence="2" key="1">
    <citation type="journal article" date="2017" name="Genome Announc.">
        <title>Complete Genome Sequence of Mycobacterium stephanolepidis.</title>
        <authorList>
            <person name="Fukano H."/>
            <person name="Yoshida M."/>
            <person name="Katayama Y."/>
            <person name="Omatsu T."/>
            <person name="Mizutani T."/>
            <person name="Kurata O."/>
            <person name="Wada S."/>
            <person name="Hoshino Y."/>
        </authorList>
    </citation>
    <scope>NUCLEOTIDE SEQUENCE [LARGE SCALE GENOMIC DNA]</scope>
    <source>
        <strain evidence="2">NJB0901</strain>
    </source>
</reference>
<proteinExistence type="predicted"/>